<dbReference type="Proteomes" id="UP001497623">
    <property type="component" value="Unassembled WGS sequence"/>
</dbReference>
<evidence type="ECO:0000256" key="6">
    <source>
        <dbReference type="SAM" id="MobiDB-lite"/>
    </source>
</evidence>
<evidence type="ECO:0000313" key="8">
    <source>
        <dbReference type="EMBL" id="CAL4155675.1"/>
    </source>
</evidence>
<organism evidence="8 9">
    <name type="scientific">Meganyctiphanes norvegica</name>
    <name type="common">Northern krill</name>
    <name type="synonym">Thysanopoda norvegica</name>
    <dbReference type="NCBI Taxonomy" id="48144"/>
    <lineage>
        <taxon>Eukaryota</taxon>
        <taxon>Metazoa</taxon>
        <taxon>Ecdysozoa</taxon>
        <taxon>Arthropoda</taxon>
        <taxon>Crustacea</taxon>
        <taxon>Multicrustacea</taxon>
        <taxon>Malacostraca</taxon>
        <taxon>Eumalacostraca</taxon>
        <taxon>Eucarida</taxon>
        <taxon>Euphausiacea</taxon>
        <taxon>Euphausiidae</taxon>
        <taxon>Meganyctiphanes</taxon>
    </lineage>
</organism>
<protein>
    <recommendedName>
        <fullName evidence="7">C3H1-type domain-containing protein</fullName>
    </recommendedName>
</protein>
<feature type="zinc finger region" description="C3H1-type" evidence="5">
    <location>
        <begin position="219"/>
        <end position="252"/>
    </location>
</feature>
<feature type="domain" description="C3H1-type" evidence="7">
    <location>
        <begin position="254"/>
        <end position="281"/>
    </location>
</feature>
<feature type="compositionally biased region" description="Polar residues" evidence="6">
    <location>
        <begin position="614"/>
        <end position="627"/>
    </location>
</feature>
<feature type="domain" description="C3H1-type" evidence="7">
    <location>
        <begin position="282"/>
        <end position="305"/>
    </location>
</feature>
<dbReference type="AlphaFoldDB" id="A0AAV2S3Z5"/>
<dbReference type="EMBL" id="CAXKWB010040828">
    <property type="protein sequence ID" value="CAL4155675.1"/>
    <property type="molecule type" value="Genomic_DNA"/>
</dbReference>
<feature type="compositionally biased region" description="Basic and acidic residues" evidence="6">
    <location>
        <begin position="1091"/>
        <end position="1105"/>
    </location>
</feature>
<evidence type="ECO:0000256" key="1">
    <source>
        <dbReference type="ARBA" id="ARBA00022723"/>
    </source>
</evidence>
<name>A0AAV2S3Z5_MEGNR</name>
<feature type="zinc finger region" description="C3H1-type" evidence="5">
    <location>
        <begin position="282"/>
        <end position="305"/>
    </location>
</feature>
<evidence type="ECO:0000256" key="4">
    <source>
        <dbReference type="ARBA" id="ARBA00022833"/>
    </source>
</evidence>
<dbReference type="SMART" id="SM00356">
    <property type="entry name" value="ZnF_C3H1"/>
    <property type="match status" value="3"/>
</dbReference>
<feature type="compositionally biased region" description="Basic and acidic residues" evidence="6">
    <location>
        <begin position="859"/>
        <end position="884"/>
    </location>
</feature>
<dbReference type="PROSITE" id="PS50103">
    <property type="entry name" value="ZF_C3H1"/>
    <property type="match status" value="3"/>
</dbReference>
<keyword evidence="1 5" id="KW-0479">Metal-binding</keyword>
<dbReference type="Gene3D" id="4.10.1000.10">
    <property type="entry name" value="Zinc finger, CCCH-type"/>
    <property type="match status" value="1"/>
</dbReference>
<feature type="zinc finger region" description="C3H1-type" evidence="5">
    <location>
        <begin position="254"/>
        <end position="281"/>
    </location>
</feature>
<feature type="region of interest" description="Disordered" evidence="6">
    <location>
        <begin position="732"/>
        <end position="924"/>
    </location>
</feature>
<feature type="region of interest" description="Disordered" evidence="6">
    <location>
        <begin position="187"/>
        <end position="217"/>
    </location>
</feature>
<sequence>MMDNVNKDLEAGGHEDENKEDEEKEEGELEEGELEDDDDDEEMEQEPPAQEANIAKVLVAETLQEQKIKDGESKEKPILVDDGKAEYTKDRKKEDKDKHEDKKRKHSEEEGGDKKKKKKKKRKHVSSEEDDVVVPEGGRKMKFPIKMNFDAMGFDAMLQQEMFLRGRSPPPGMVPLAPNPLLFRRPGSDFESDYSSSGDELHNRRRRRHRRSRSRSPSRKNEAICMFYMQGSCQKVQCSHKGKGCPYSHNIQPQRKMELCKFYMMDCCAKKDKCLYMHKDFPCKFYHTGIKCRLKEKCKFSHDPLTDPGRVILLKHIELAPKDILGDFPRLTKDAAHLVVFITERHRLGEPLHMDDIDQLPLKDLQGRGFKYVDKAIKALAKKREEEGEEEEPEQPSSRQDKSDKKSSRSQESSRKDRGPRTPSKNKADKSPPDKSSSDRSSRTRAQDFWKDEKEEVNGKSKRDRKSSGSEKESKPAPRGLAGFMSRISDRMDEPSPKKSEPSPNEKSPRKSTGTSSKEEKAKKVSKESKESKMNKERDNKDSEESKDSKDNKDEKDQEVKENKPRGVSALMGGLMARLQPKQRELFQRMNQQLGMTSDEVEATEEGQEDQAGGDTTNDPPDNNWYSSDEEGDQTQKVLLQHTNKIKHEDTGETQLSNPQSQQASSITPTKPDIESANVDRTPPSSEFSSPGQQKQQSEISSPPTENKKASSFTGIDFSNIKISSDLANVLSRLQNQSGPPPVKRSESIPSAKKVKRRDSRESISSPRGSVDSKDSREDWRPIRDPRHVATAVSDLRLDRDSRSDHNPRSDRNPRSDHDRRFERDPRQATEMMMDPKQQNPWDSQHDPWNSRDSLSDSDAPRSKRDPRFSTESKDSQDYSRDHLMNNPTSRDPRQRSSDVDLRVLPGDNPKPRSIPRDTDMRHGADSIYDVDLRQLNLPNMYNRQDEEEPSGLPFKVPQHTPAKEIDGSIASHPAIFYKVVKVSIPKPNFSRLKINEDDSRTFDDPRIRRMLRRNSTEDSEGRSPREPTRYRLSSEGPLSPTYDRDQGKTEPRGDVDSRDPRMAMASLSRDPRAEACSDQRVNAISNEPRVGSRIDPRADSRDPRAASGMEMRMDPRMGGGMYGGTNNMMDGGMMQYGNMGQGPMNM</sequence>
<keyword evidence="4 5" id="KW-0862">Zinc</keyword>
<dbReference type="InterPro" id="IPR000571">
    <property type="entry name" value="Znf_CCCH"/>
</dbReference>
<feature type="compositionally biased region" description="Basic residues" evidence="6">
    <location>
        <begin position="114"/>
        <end position="124"/>
    </location>
</feature>
<feature type="region of interest" description="Disordered" evidence="6">
    <location>
        <begin position="1"/>
        <end position="133"/>
    </location>
</feature>
<dbReference type="GO" id="GO:0008270">
    <property type="term" value="F:zinc ion binding"/>
    <property type="evidence" value="ECO:0007669"/>
    <property type="project" value="UniProtKB-KW"/>
</dbReference>
<reference evidence="8 9" key="1">
    <citation type="submission" date="2024-05" db="EMBL/GenBank/DDBJ databases">
        <authorList>
            <person name="Wallberg A."/>
        </authorList>
    </citation>
    <scope>NUCLEOTIDE SEQUENCE [LARGE SCALE GENOMIC DNA]</scope>
</reference>
<dbReference type="PANTHER" id="PTHR13119">
    <property type="entry name" value="ZINC FINGER CCCH DOMAIN-CONTAINING PROTEI"/>
    <property type="match status" value="1"/>
</dbReference>
<feature type="compositionally biased region" description="Basic residues" evidence="6">
    <location>
        <begin position="203"/>
        <end position="217"/>
    </location>
</feature>
<feature type="compositionally biased region" description="Basic and acidic residues" evidence="6">
    <location>
        <begin position="517"/>
        <end position="565"/>
    </location>
</feature>
<feature type="compositionally biased region" description="Basic and acidic residues" evidence="6">
    <location>
        <begin position="488"/>
        <end position="501"/>
    </location>
</feature>
<feature type="non-terminal residue" evidence="8">
    <location>
        <position position="1147"/>
    </location>
</feature>
<feature type="compositionally biased region" description="Basic and acidic residues" evidence="6">
    <location>
        <begin position="399"/>
        <end position="476"/>
    </location>
</feature>
<feature type="domain" description="C3H1-type" evidence="7">
    <location>
        <begin position="219"/>
        <end position="252"/>
    </location>
</feature>
<feature type="compositionally biased region" description="Basic and acidic residues" evidence="6">
    <location>
        <begin position="796"/>
        <end position="828"/>
    </location>
</feature>
<feature type="compositionally biased region" description="Polar residues" evidence="6">
    <location>
        <begin position="683"/>
        <end position="714"/>
    </location>
</feature>
<keyword evidence="3 5" id="KW-0863">Zinc-finger</keyword>
<evidence type="ECO:0000313" key="9">
    <source>
        <dbReference type="Proteomes" id="UP001497623"/>
    </source>
</evidence>
<feature type="region of interest" description="Disordered" evidence="6">
    <location>
        <begin position="1000"/>
        <end position="1119"/>
    </location>
</feature>
<feature type="compositionally biased region" description="Basic and acidic residues" evidence="6">
    <location>
        <begin position="1043"/>
        <end position="1062"/>
    </location>
</feature>
<feature type="compositionally biased region" description="Acidic residues" evidence="6">
    <location>
        <begin position="599"/>
        <end position="609"/>
    </location>
</feature>
<feature type="compositionally biased region" description="Acidic residues" evidence="6">
    <location>
        <begin position="18"/>
        <end position="45"/>
    </location>
</feature>
<gene>
    <name evidence="8" type="ORF">MNOR_LOCUS31543</name>
</gene>
<keyword evidence="9" id="KW-1185">Reference proteome</keyword>
<evidence type="ECO:0000256" key="3">
    <source>
        <dbReference type="ARBA" id="ARBA00022771"/>
    </source>
</evidence>
<feature type="compositionally biased region" description="Basic and acidic residues" evidence="6">
    <location>
        <begin position="771"/>
        <end position="788"/>
    </location>
</feature>
<evidence type="ECO:0000256" key="5">
    <source>
        <dbReference type="PROSITE-ProRule" id="PRU00723"/>
    </source>
</evidence>
<proteinExistence type="predicted"/>
<dbReference type="SUPFAM" id="SSF90229">
    <property type="entry name" value="CCCH zinc finger"/>
    <property type="match status" value="2"/>
</dbReference>
<dbReference type="InterPro" id="IPR045124">
    <property type="entry name" value="Su(sable)-like"/>
</dbReference>
<dbReference type="GO" id="GO:0005634">
    <property type="term" value="C:nucleus"/>
    <property type="evidence" value="ECO:0007669"/>
    <property type="project" value="TreeGrafter"/>
</dbReference>
<feature type="compositionally biased region" description="Polar residues" evidence="6">
    <location>
        <begin position="653"/>
        <end position="669"/>
    </location>
</feature>
<dbReference type="PANTHER" id="PTHR13119:SF12">
    <property type="entry name" value="PROTEIN SUPPRESSOR OF SABLE"/>
    <property type="match status" value="1"/>
</dbReference>
<evidence type="ECO:0000256" key="2">
    <source>
        <dbReference type="ARBA" id="ARBA00022737"/>
    </source>
</evidence>
<feature type="compositionally biased region" description="Basic and acidic residues" evidence="6">
    <location>
        <begin position="1"/>
        <end position="17"/>
    </location>
</feature>
<dbReference type="GO" id="GO:0003723">
    <property type="term" value="F:RNA binding"/>
    <property type="evidence" value="ECO:0007669"/>
    <property type="project" value="InterPro"/>
</dbReference>
<comment type="caution">
    <text evidence="8">The sequence shown here is derived from an EMBL/GenBank/DDBJ whole genome shotgun (WGS) entry which is preliminary data.</text>
</comment>
<accession>A0AAV2S3Z5</accession>
<feature type="compositionally biased region" description="Basic and acidic residues" evidence="6">
    <location>
        <begin position="64"/>
        <end position="113"/>
    </location>
</feature>
<dbReference type="GO" id="GO:0045892">
    <property type="term" value="P:negative regulation of DNA-templated transcription"/>
    <property type="evidence" value="ECO:0007669"/>
    <property type="project" value="InterPro"/>
</dbReference>
<feature type="compositionally biased region" description="Basic and acidic residues" evidence="6">
    <location>
        <begin position="1015"/>
        <end position="1030"/>
    </location>
</feature>
<dbReference type="InterPro" id="IPR036855">
    <property type="entry name" value="Znf_CCCH_sf"/>
</dbReference>
<keyword evidence="2" id="KW-0677">Repeat</keyword>
<feature type="region of interest" description="Disordered" evidence="6">
    <location>
        <begin position="383"/>
        <end position="719"/>
    </location>
</feature>
<feature type="compositionally biased region" description="Basic and acidic residues" evidence="6">
    <location>
        <begin position="891"/>
        <end position="902"/>
    </location>
</feature>
<evidence type="ECO:0000259" key="7">
    <source>
        <dbReference type="PROSITE" id="PS50103"/>
    </source>
</evidence>
<feature type="compositionally biased region" description="Basic and acidic residues" evidence="6">
    <location>
        <begin position="915"/>
        <end position="924"/>
    </location>
</feature>